<proteinExistence type="inferred from homology"/>
<evidence type="ECO:0000256" key="8">
    <source>
        <dbReference type="ARBA" id="ARBA00022840"/>
    </source>
</evidence>
<feature type="domain" description="Cytidyltransferase-like" evidence="12">
    <location>
        <begin position="14"/>
        <end position="204"/>
    </location>
</feature>
<dbReference type="Pfam" id="PF01467">
    <property type="entry name" value="CTP_transf_like"/>
    <property type="match status" value="1"/>
</dbReference>
<protein>
    <recommendedName>
        <fullName evidence="11">Probable nicotinate-nucleotide adenylyltransferase</fullName>
        <ecNumber evidence="11">2.7.7.18</ecNumber>
    </recommendedName>
    <alternativeName>
        <fullName evidence="11">Deamido-NAD(+) diphosphorylase</fullName>
    </alternativeName>
    <alternativeName>
        <fullName evidence="11">Deamido-NAD(+) pyrophosphorylase</fullName>
    </alternativeName>
    <alternativeName>
        <fullName evidence="11">Nicotinate mononucleotide adenylyltransferase</fullName>
        <shortName evidence="11">NaMN adenylyltransferase</shortName>
    </alternativeName>
</protein>
<comment type="similarity">
    <text evidence="3 11">Belongs to the NadD family.</text>
</comment>
<comment type="pathway">
    <text evidence="2 11">Cofactor biosynthesis; NAD(+) biosynthesis; deamido-NAD(+) from nicotinate D-ribonucleotide: step 1/1.</text>
</comment>
<name>A0A2M8VJA0_9BURK</name>
<dbReference type="PANTHER" id="PTHR39321:SF3">
    <property type="entry name" value="PHOSPHOPANTETHEINE ADENYLYLTRANSFERASE"/>
    <property type="match status" value="1"/>
</dbReference>
<evidence type="ECO:0000259" key="12">
    <source>
        <dbReference type="Pfam" id="PF01467"/>
    </source>
</evidence>
<dbReference type="UniPathway" id="UPA00253">
    <property type="reaction ID" value="UER00332"/>
</dbReference>
<evidence type="ECO:0000256" key="3">
    <source>
        <dbReference type="ARBA" id="ARBA00009014"/>
    </source>
</evidence>
<keyword evidence="9 11" id="KW-0520">NAD</keyword>
<dbReference type="PANTHER" id="PTHR39321">
    <property type="entry name" value="NICOTINATE-NUCLEOTIDE ADENYLYLTRANSFERASE-RELATED"/>
    <property type="match status" value="1"/>
</dbReference>
<keyword evidence="4 11" id="KW-0662">Pyridine nucleotide biosynthesis</keyword>
<evidence type="ECO:0000313" key="14">
    <source>
        <dbReference type="Proteomes" id="UP000229366"/>
    </source>
</evidence>
<dbReference type="CDD" id="cd02165">
    <property type="entry name" value="NMNAT"/>
    <property type="match status" value="1"/>
</dbReference>
<keyword evidence="7 11" id="KW-0547">Nucleotide-binding</keyword>
<dbReference type="NCBIfam" id="NF005410">
    <property type="entry name" value="PRK06973.1"/>
    <property type="match status" value="1"/>
</dbReference>
<evidence type="ECO:0000256" key="7">
    <source>
        <dbReference type="ARBA" id="ARBA00022741"/>
    </source>
</evidence>
<keyword evidence="14" id="KW-1185">Reference proteome</keyword>
<comment type="function">
    <text evidence="1 11">Catalyzes the reversible adenylation of nicotinate mononucleotide (NaMN) to nicotinic acid adenine dinucleotide (NaAD).</text>
</comment>
<dbReference type="NCBIfam" id="TIGR00482">
    <property type="entry name" value="nicotinate (nicotinamide) nucleotide adenylyltransferase"/>
    <property type="match status" value="1"/>
</dbReference>
<evidence type="ECO:0000256" key="2">
    <source>
        <dbReference type="ARBA" id="ARBA00005019"/>
    </source>
</evidence>
<evidence type="ECO:0000256" key="11">
    <source>
        <dbReference type="HAMAP-Rule" id="MF_00244"/>
    </source>
</evidence>
<dbReference type="Proteomes" id="UP000229366">
    <property type="component" value="Unassembled WGS sequence"/>
</dbReference>
<accession>A0A2M8VJA0</accession>
<dbReference type="AlphaFoldDB" id="A0A2M8VJA0"/>
<dbReference type="GO" id="GO:0005524">
    <property type="term" value="F:ATP binding"/>
    <property type="evidence" value="ECO:0007669"/>
    <property type="project" value="UniProtKB-KW"/>
</dbReference>
<organism evidence="13 14">
    <name type="scientific">Polynucleobacter brandtiae</name>
    <dbReference type="NCBI Taxonomy" id="1938816"/>
    <lineage>
        <taxon>Bacteria</taxon>
        <taxon>Pseudomonadati</taxon>
        <taxon>Pseudomonadota</taxon>
        <taxon>Betaproteobacteria</taxon>
        <taxon>Burkholderiales</taxon>
        <taxon>Burkholderiaceae</taxon>
        <taxon>Polynucleobacter</taxon>
    </lineage>
</organism>
<dbReference type="InterPro" id="IPR005248">
    <property type="entry name" value="NadD/NMNAT"/>
</dbReference>
<evidence type="ECO:0000256" key="1">
    <source>
        <dbReference type="ARBA" id="ARBA00002324"/>
    </source>
</evidence>
<dbReference type="OrthoDB" id="5295945at2"/>
<dbReference type="Gene3D" id="3.40.50.620">
    <property type="entry name" value="HUPs"/>
    <property type="match status" value="1"/>
</dbReference>
<evidence type="ECO:0000313" key="13">
    <source>
        <dbReference type="EMBL" id="PJI77077.1"/>
    </source>
</evidence>
<dbReference type="GO" id="GO:0009435">
    <property type="term" value="P:NAD+ biosynthetic process"/>
    <property type="evidence" value="ECO:0007669"/>
    <property type="project" value="UniProtKB-UniRule"/>
</dbReference>
<dbReference type="EC" id="2.7.7.18" evidence="11"/>
<dbReference type="InterPro" id="IPR014729">
    <property type="entry name" value="Rossmann-like_a/b/a_fold"/>
</dbReference>
<dbReference type="SUPFAM" id="SSF52374">
    <property type="entry name" value="Nucleotidylyl transferase"/>
    <property type="match status" value="1"/>
</dbReference>
<sequence length="237" mass="26078">MVLPTSDIVKKIGILGGTFDPPHLGHLQLAAHFSRALHLDELLLIPSGQPWQKGLDVTPAEIRLQLTEAAGIDLAKTFLYAKIPTLIGIDRIEIDRPGPSYAIDTVKALRERFGGNASLCWIMGADSLMQLDTWNSWDQILNYVNLGVASRPQHALSDEMSPKIQQLLTKHQTNDPQALENNPFGLIYIDNSLLVDISSTELRAHLKSVLTSATAAKSIPSHTLDRIMNLGLYKQSS</sequence>
<keyword evidence="8 11" id="KW-0067">ATP-binding</keyword>
<dbReference type="GO" id="GO:0004515">
    <property type="term" value="F:nicotinate-nucleotide adenylyltransferase activity"/>
    <property type="evidence" value="ECO:0007669"/>
    <property type="project" value="UniProtKB-UniRule"/>
</dbReference>
<evidence type="ECO:0000256" key="5">
    <source>
        <dbReference type="ARBA" id="ARBA00022679"/>
    </source>
</evidence>
<keyword evidence="5 11" id="KW-0808">Transferase</keyword>
<evidence type="ECO:0000256" key="6">
    <source>
        <dbReference type="ARBA" id="ARBA00022695"/>
    </source>
</evidence>
<evidence type="ECO:0000256" key="9">
    <source>
        <dbReference type="ARBA" id="ARBA00023027"/>
    </source>
</evidence>
<dbReference type="NCBIfam" id="TIGR00125">
    <property type="entry name" value="cyt_tran_rel"/>
    <property type="match status" value="1"/>
</dbReference>
<dbReference type="InterPro" id="IPR004821">
    <property type="entry name" value="Cyt_trans-like"/>
</dbReference>
<comment type="caution">
    <text evidence="13">The sequence shown here is derived from an EMBL/GenBank/DDBJ whole genome shotgun (WGS) entry which is preliminary data.</text>
</comment>
<evidence type="ECO:0000256" key="4">
    <source>
        <dbReference type="ARBA" id="ARBA00022642"/>
    </source>
</evidence>
<reference evidence="13 14" key="1">
    <citation type="submission" date="2017-11" db="EMBL/GenBank/DDBJ databases">
        <title>Genomic Encyclopedia of Type Strains, Phase III (KMG-III): the genomes of soil and plant-associated and newly described type strains.</title>
        <authorList>
            <person name="Whitman W."/>
        </authorList>
    </citation>
    <scope>NUCLEOTIDE SEQUENCE [LARGE SCALE GENOMIC DNA]</scope>
    <source>
        <strain evidence="13 14">UB-Domo-W1</strain>
    </source>
</reference>
<comment type="catalytic activity">
    <reaction evidence="10 11">
        <text>nicotinate beta-D-ribonucleotide + ATP + H(+) = deamido-NAD(+) + diphosphate</text>
        <dbReference type="Rhea" id="RHEA:22860"/>
        <dbReference type="ChEBI" id="CHEBI:15378"/>
        <dbReference type="ChEBI" id="CHEBI:30616"/>
        <dbReference type="ChEBI" id="CHEBI:33019"/>
        <dbReference type="ChEBI" id="CHEBI:57502"/>
        <dbReference type="ChEBI" id="CHEBI:58437"/>
        <dbReference type="EC" id="2.7.7.18"/>
    </reaction>
</comment>
<gene>
    <name evidence="11" type="primary">nadD</name>
    <name evidence="13" type="ORF">B0G85_1676</name>
</gene>
<evidence type="ECO:0000256" key="10">
    <source>
        <dbReference type="ARBA" id="ARBA00048721"/>
    </source>
</evidence>
<dbReference type="RefSeq" id="WP_100379995.1">
    <property type="nucleotide sequence ID" value="NZ_CBCSBW010000005.1"/>
</dbReference>
<keyword evidence="6 11" id="KW-0548">Nucleotidyltransferase</keyword>
<dbReference type="EMBL" id="PGTX01000004">
    <property type="protein sequence ID" value="PJI77077.1"/>
    <property type="molecule type" value="Genomic_DNA"/>
</dbReference>
<dbReference type="HAMAP" id="MF_00244">
    <property type="entry name" value="NaMN_adenylyltr"/>
    <property type="match status" value="1"/>
</dbReference>